<dbReference type="AlphaFoldDB" id="A0A1Z4LW83"/>
<sequence>MKTIQINTRRTERINAIIQKRQRFASRIERDKANLEACKLALVNLKQYQSEFLANGVDPTSAKRLKEIDFEVINEIDNLLNSLEKLHYRCSRKTINIAVVGYARQGKSRLLQSLAGLSSQVIPDGAEGYCTGTLSKIFHQSGLQKAVAKVNFYSENEFLSQVLTPYYTTLGLPKKPITVEEFSLAPPPALPIDKKDSEFDKARYGHLRRDYYSNIKKYRNLLKSPTIEIDEDKIQQYVTQDAADENGDKIVNYLAVKEVEISCSFPHEDIGQICLLDLPGLGDTNLIEAERLIKILSEEADFILFVRRPEANAVWGEAHLKLYQIARNALSNFPLAKCSFMILNRTKNAAEGGDNGYRCQKLQAELKETPIRVAKCIIADCSDTQEAFTEVLEPILDYLVNNVESIEKDYKRECDQQLDTVRQNINTQLEKASLALNRYGDGDLLFEQLFEQFWRKLTNDLENLLADLKNNQNNLDSEFEGRVKNAIQRCRTDPGIPTTCQEIAERRHIFGSYDTAYNQLLHEIRTNFLANFQSLDKAMQLSLASRKNLVVKILKSHLGELNNSEGVDFFKIIYNLLPDNANNLKLGFQNLYEFDVSNAGRIIRLLRINVDKLKPDNNPFSTLEKNHQTKEVKNEFYIEEKILNTLQQLHKETIETSEKALNKILCEPSTDAYFMLEEFVDRVLRAKNVQLEWRIFLRKESDKVWSEFRQIEQRFKQQQIWRALVERAKEVNGLLIK</sequence>
<dbReference type="Gene3D" id="3.40.50.300">
    <property type="entry name" value="P-loop containing nucleotide triphosphate hydrolases"/>
    <property type="match status" value="1"/>
</dbReference>
<accession>A0A1Z4LW83</accession>
<dbReference type="OrthoDB" id="530015at2"/>
<dbReference type="EMBL" id="AP018227">
    <property type="protein sequence ID" value="BAY85515.1"/>
    <property type="molecule type" value="Genomic_DNA"/>
</dbReference>
<dbReference type="Proteomes" id="UP000218418">
    <property type="component" value="Chromosome"/>
</dbReference>
<evidence type="ECO:0000313" key="1">
    <source>
        <dbReference type="EMBL" id="BAY85515.1"/>
    </source>
</evidence>
<evidence type="ECO:0008006" key="3">
    <source>
        <dbReference type="Google" id="ProtNLM"/>
    </source>
</evidence>
<keyword evidence="2" id="KW-1185">Reference proteome</keyword>
<proteinExistence type="predicted"/>
<evidence type="ECO:0000313" key="2">
    <source>
        <dbReference type="Proteomes" id="UP000218418"/>
    </source>
</evidence>
<organism evidence="1 2">
    <name type="scientific">Calothrix parasitica NIES-267</name>
    <dbReference type="NCBI Taxonomy" id="1973488"/>
    <lineage>
        <taxon>Bacteria</taxon>
        <taxon>Bacillati</taxon>
        <taxon>Cyanobacteriota</taxon>
        <taxon>Cyanophyceae</taxon>
        <taxon>Nostocales</taxon>
        <taxon>Calotrichaceae</taxon>
        <taxon>Calothrix</taxon>
    </lineage>
</organism>
<dbReference type="InterPro" id="IPR027417">
    <property type="entry name" value="P-loop_NTPase"/>
</dbReference>
<protein>
    <recommendedName>
        <fullName evidence="3">Dynamin family protein</fullName>
    </recommendedName>
</protein>
<dbReference type="SUPFAM" id="SSF52540">
    <property type="entry name" value="P-loop containing nucleoside triphosphate hydrolases"/>
    <property type="match status" value="1"/>
</dbReference>
<name>A0A1Z4LW83_9CYAN</name>
<reference evidence="1 2" key="1">
    <citation type="submission" date="2017-06" db="EMBL/GenBank/DDBJ databases">
        <title>Genome sequencing of cyanobaciteial culture collection at National Institute for Environmental Studies (NIES).</title>
        <authorList>
            <person name="Hirose Y."/>
            <person name="Shimura Y."/>
            <person name="Fujisawa T."/>
            <person name="Nakamura Y."/>
            <person name="Kawachi M."/>
        </authorList>
    </citation>
    <scope>NUCLEOTIDE SEQUENCE [LARGE SCALE GENOMIC DNA]</scope>
    <source>
        <strain evidence="1 2">NIES-267</strain>
    </source>
</reference>
<gene>
    <name evidence="1" type="ORF">NIES267_50150</name>
</gene>